<comment type="similarity">
    <text evidence="5">Belongs to the BCD1 family.</text>
</comment>
<evidence type="ECO:0000256" key="7">
    <source>
        <dbReference type="SAM" id="Coils"/>
    </source>
</evidence>
<dbReference type="Gene3D" id="3.30.60.190">
    <property type="match status" value="1"/>
</dbReference>
<evidence type="ECO:0000256" key="3">
    <source>
        <dbReference type="ARBA" id="ARBA00022833"/>
    </source>
</evidence>
<feature type="domain" description="HIT-type" evidence="9">
    <location>
        <begin position="15"/>
        <end position="49"/>
    </location>
</feature>
<dbReference type="Pfam" id="PF25790">
    <property type="entry name" value="BCD1"/>
    <property type="match status" value="1"/>
</dbReference>
<dbReference type="InterPro" id="IPR057721">
    <property type="entry name" value="BCD1_alpha/beta"/>
</dbReference>
<keyword evidence="2 6" id="KW-0863">Zinc-finger</keyword>
<reference evidence="11" key="1">
    <citation type="journal article" date="2016" name="Genome Announc.">
        <title>Genome sequences of three species of Hanseniaspora isolated from spontaneous wine fermentations.</title>
        <authorList>
            <person name="Sternes P.R."/>
            <person name="Lee D."/>
            <person name="Kutyna D.R."/>
            <person name="Borneman A.R."/>
        </authorList>
    </citation>
    <scope>NUCLEOTIDE SEQUENCE [LARGE SCALE GENOMIC DNA]</scope>
    <source>
        <strain evidence="11">AWRI3578</strain>
    </source>
</reference>
<dbReference type="InterPro" id="IPR007529">
    <property type="entry name" value="Znf_HIT"/>
</dbReference>
<dbReference type="EMBL" id="LPNL01000007">
    <property type="protein sequence ID" value="OEJ83370.1"/>
    <property type="molecule type" value="Genomic_DNA"/>
</dbReference>
<evidence type="ECO:0000256" key="1">
    <source>
        <dbReference type="ARBA" id="ARBA00022723"/>
    </source>
</evidence>
<keyword evidence="11" id="KW-1185">Reference proteome</keyword>
<dbReference type="Pfam" id="PF04438">
    <property type="entry name" value="zf-HIT"/>
    <property type="match status" value="1"/>
</dbReference>
<dbReference type="GO" id="GO:0048254">
    <property type="term" value="P:snoRNA localization"/>
    <property type="evidence" value="ECO:0007669"/>
    <property type="project" value="TreeGrafter"/>
</dbReference>
<comment type="caution">
    <text evidence="10">The sequence shown here is derived from an EMBL/GenBank/DDBJ whole genome shotgun (WGS) entry which is preliminary data.</text>
</comment>
<keyword evidence="3" id="KW-0862">Zinc</keyword>
<feature type="compositionally biased region" description="Acidic residues" evidence="8">
    <location>
        <begin position="425"/>
        <end position="435"/>
    </location>
</feature>
<feature type="coiled-coil region" evidence="7">
    <location>
        <begin position="355"/>
        <end position="399"/>
    </location>
</feature>
<sequence>MDENNSETVVQSPKCEVCHEIPYKYKCSKCLLKYCSLTCLNEHKTKDNCSNKLYDPLEYISNKEMKNFDVKTEDKESNTKEVQTNHVVKRDYEYLLTMDRQLQLAKSDFKQKSRQLLPSGNPNVYNNRTVNKFLTDNGMELKFIMQRGCRCFLMPLGSSKNKRNKSRYDNKQKKFYWTIEWVVASNNGFEETNKTMIIDRCFEDMNIIDLIRYKWPKQEFKECFNLQHMEDTENVNWLNADLKAKILKQYLDQDKIHVYMKKYPNKMNNILDTKDAVKIQNLDTALLSGILSSNTCLEFPSLYVKIDKHKYVDSDELPIIEKKIIDDTGECINFGTTELKVYKSGEDIEKRDQQIIMEQERLEEEIRARKEKEEQEIKAQKIVQQNQLKQKRVAALKENPVVKKQKITHIQNSNIPDFHEKESSDSDDVTSDEEETKQTSTSNSLAAKLFG</sequence>
<dbReference type="Proteomes" id="UP000095605">
    <property type="component" value="Unassembled WGS sequence"/>
</dbReference>
<dbReference type="GO" id="GO:0000463">
    <property type="term" value="P:maturation of LSU-rRNA from tricistronic rRNA transcript (SSU-rRNA, 5.8S rRNA, LSU-rRNA)"/>
    <property type="evidence" value="ECO:0007669"/>
    <property type="project" value="TreeGrafter"/>
</dbReference>
<feature type="region of interest" description="Disordered" evidence="8">
    <location>
        <begin position="405"/>
        <end position="451"/>
    </location>
</feature>
<evidence type="ECO:0000256" key="2">
    <source>
        <dbReference type="ARBA" id="ARBA00022771"/>
    </source>
</evidence>
<dbReference type="SUPFAM" id="SSF144232">
    <property type="entry name" value="HIT/MYND zinc finger-like"/>
    <property type="match status" value="1"/>
</dbReference>
<dbReference type="AlphaFoldDB" id="A0A1E5R8Z0"/>
<evidence type="ECO:0000313" key="11">
    <source>
        <dbReference type="Proteomes" id="UP000095605"/>
    </source>
</evidence>
<evidence type="ECO:0000256" key="8">
    <source>
        <dbReference type="SAM" id="MobiDB-lite"/>
    </source>
</evidence>
<name>A0A1E5R8Z0_9ASCO</name>
<evidence type="ECO:0000313" key="10">
    <source>
        <dbReference type="EMBL" id="OEJ83370.1"/>
    </source>
</evidence>
<comment type="function">
    <text evidence="4">Required for box C/D snoRNAs accumulation involved in snoRNA processing, snoRNA transport to the nucleolus and ribosome biogenesis.</text>
</comment>
<dbReference type="PROSITE" id="PS51083">
    <property type="entry name" value="ZF_HIT"/>
    <property type="match status" value="1"/>
</dbReference>
<dbReference type="PANTHER" id="PTHR13483:SF11">
    <property type="entry name" value="ZINC FINGER HIT DOMAIN-CONTAINING PROTEIN 3"/>
    <property type="match status" value="1"/>
</dbReference>
<accession>A0A1E5R8Z0</accession>
<dbReference type="GO" id="GO:0000492">
    <property type="term" value="P:box C/D snoRNP assembly"/>
    <property type="evidence" value="ECO:0007669"/>
    <property type="project" value="TreeGrafter"/>
</dbReference>
<keyword evidence="7" id="KW-0175">Coiled coil</keyword>
<evidence type="ECO:0000256" key="6">
    <source>
        <dbReference type="PROSITE-ProRule" id="PRU00453"/>
    </source>
</evidence>
<protein>
    <submittedName>
        <fullName evidence="10">Box C/D snoRNA protein 1</fullName>
    </submittedName>
</protein>
<dbReference type="CDD" id="cd23023">
    <property type="entry name" value="zf-HIT_BCD1"/>
    <property type="match status" value="1"/>
</dbReference>
<evidence type="ECO:0000256" key="4">
    <source>
        <dbReference type="ARBA" id="ARBA00049598"/>
    </source>
</evidence>
<gene>
    <name evidence="10" type="ORF">AWRI3578_g2752</name>
</gene>
<evidence type="ECO:0000256" key="5">
    <source>
        <dbReference type="ARBA" id="ARBA00049654"/>
    </source>
</evidence>
<dbReference type="InterPro" id="IPR051639">
    <property type="entry name" value="BCD1"/>
</dbReference>
<dbReference type="PANTHER" id="PTHR13483">
    <property type="entry name" value="BOX C_D SNORNA PROTEIN 1-RELATED"/>
    <property type="match status" value="1"/>
</dbReference>
<dbReference type="GO" id="GO:0070761">
    <property type="term" value="C:pre-snoRNP complex"/>
    <property type="evidence" value="ECO:0007669"/>
    <property type="project" value="TreeGrafter"/>
</dbReference>
<keyword evidence="1" id="KW-0479">Metal-binding</keyword>
<organism evidence="10 11">
    <name type="scientific">Hanseniaspora opuntiae</name>
    <dbReference type="NCBI Taxonomy" id="211096"/>
    <lineage>
        <taxon>Eukaryota</taxon>
        <taxon>Fungi</taxon>
        <taxon>Dikarya</taxon>
        <taxon>Ascomycota</taxon>
        <taxon>Saccharomycotina</taxon>
        <taxon>Saccharomycetes</taxon>
        <taxon>Saccharomycodales</taxon>
        <taxon>Saccharomycodaceae</taxon>
        <taxon>Hanseniaspora</taxon>
    </lineage>
</organism>
<dbReference type="GO" id="GO:0008270">
    <property type="term" value="F:zinc ion binding"/>
    <property type="evidence" value="ECO:0007669"/>
    <property type="project" value="UniProtKB-UniRule"/>
</dbReference>
<dbReference type="GO" id="GO:0005634">
    <property type="term" value="C:nucleus"/>
    <property type="evidence" value="ECO:0007669"/>
    <property type="project" value="TreeGrafter"/>
</dbReference>
<evidence type="ECO:0000259" key="9">
    <source>
        <dbReference type="PROSITE" id="PS51083"/>
    </source>
</evidence>
<dbReference type="OrthoDB" id="3972716at2759"/>
<proteinExistence type="inferred from homology"/>